<reference evidence="2 3" key="1">
    <citation type="journal article" date="2016" name="Mol. Biol. Evol.">
        <title>Comparative Genomics of Early-Diverging Mushroom-Forming Fungi Provides Insights into the Origins of Lignocellulose Decay Capabilities.</title>
        <authorList>
            <person name="Nagy L.G."/>
            <person name="Riley R."/>
            <person name="Tritt A."/>
            <person name="Adam C."/>
            <person name="Daum C."/>
            <person name="Floudas D."/>
            <person name="Sun H."/>
            <person name="Yadav J.S."/>
            <person name="Pangilinan J."/>
            <person name="Larsson K.H."/>
            <person name="Matsuura K."/>
            <person name="Barry K."/>
            <person name="Labutti K."/>
            <person name="Kuo R."/>
            <person name="Ohm R.A."/>
            <person name="Bhattacharya S.S."/>
            <person name="Shirouzu T."/>
            <person name="Yoshinaga Y."/>
            <person name="Martin F.M."/>
            <person name="Grigoriev I.V."/>
            <person name="Hibbett D.S."/>
        </authorList>
    </citation>
    <scope>NUCLEOTIDE SEQUENCE [LARGE SCALE GENOMIC DNA]</scope>
    <source>
        <strain evidence="2 3">HHB9708</strain>
    </source>
</reference>
<name>A0A164N4D6_9AGAM</name>
<organism evidence="2 3">
    <name type="scientific">Sistotremastrum niveocremeum HHB9708</name>
    <dbReference type="NCBI Taxonomy" id="1314777"/>
    <lineage>
        <taxon>Eukaryota</taxon>
        <taxon>Fungi</taxon>
        <taxon>Dikarya</taxon>
        <taxon>Basidiomycota</taxon>
        <taxon>Agaricomycotina</taxon>
        <taxon>Agaricomycetes</taxon>
        <taxon>Sistotremastrales</taxon>
        <taxon>Sistotremastraceae</taxon>
        <taxon>Sertulicium</taxon>
        <taxon>Sertulicium niveocremeum</taxon>
    </lineage>
</organism>
<evidence type="ECO:0000313" key="2">
    <source>
        <dbReference type="EMBL" id="KZS87342.1"/>
    </source>
</evidence>
<protein>
    <submittedName>
        <fullName evidence="2">Uncharacterized protein</fullName>
    </submittedName>
</protein>
<accession>A0A164N4D6</accession>
<sequence>MLHRAPEVLHRKATSSGLGGGKHDPPYVPAVVKFHLVANAVANIHGINFNRWDQKIDVEVADATQQGGYGRDSEKLPSIQTYPERDYVARHLANGKDKSYCVAVGPYKDDKNIILTFSDKSISPKGDGKSKASTIPGNNYFKDHYLADDFLGLSSHHIPVYDGLGTSPASLGEVKAVLIVTRFFLR</sequence>
<proteinExistence type="predicted"/>
<gene>
    <name evidence="2" type="ORF">SISNIDRAFT_460945</name>
</gene>
<evidence type="ECO:0000313" key="3">
    <source>
        <dbReference type="Proteomes" id="UP000076722"/>
    </source>
</evidence>
<dbReference type="Proteomes" id="UP000076722">
    <property type="component" value="Unassembled WGS sequence"/>
</dbReference>
<evidence type="ECO:0000256" key="1">
    <source>
        <dbReference type="SAM" id="MobiDB-lite"/>
    </source>
</evidence>
<keyword evidence="3" id="KW-1185">Reference proteome</keyword>
<feature type="region of interest" description="Disordered" evidence="1">
    <location>
        <begin position="1"/>
        <end position="22"/>
    </location>
</feature>
<dbReference type="EMBL" id="KV419451">
    <property type="protein sequence ID" value="KZS87342.1"/>
    <property type="molecule type" value="Genomic_DNA"/>
</dbReference>
<feature type="compositionally biased region" description="Basic and acidic residues" evidence="1">
    <location>
        <begin position="1"/>
        <end position="10"/>
    </location>
</feature>
<dbReference type="AlphaFoldDB" id="A0A164N4D6"/>